<dbReference type="InterPro" id="IPR037152">
    <property type="entry name" value="L-asparaginase_N_sf"/>
</dbReference>
<comment type="similarity">
    <text evidence="1">Belongs to the asparaginase 1 family.</text>
</comment>
<dbReference type="InterPro" id="IPR036152">
    <property type="entry name" value="Asp/glu_Ase-like_sf"/>
</dbReference>
<accession>A0A9X8UI45</accession>
<reference evidence="11 12" key="1">
    <citation type="submission" date="2019-03" db="EMBL/GenBank/DDBJ databases">
        <title>Genomic Encyclopedia of Type Strains, Phase IV (KMG-IV): sequencing the most valuable type-strain genomes for metagenomic binning, comparative biology and taxonomic classification.</title>
        <authorList>
            <person name="Goeker M."/>
        </authorList>
    </citation>
    <scope>NUCLEOTIDE SEQUENCE [LARGE SCALE GENOMIC DNA]</scope>
    <source>
        <strain evidence="11 12">DSM 100433</strain>
    </source>
</reference>
<feature type="active site" evidence="8">
    <location>
        <position position="85"/>
    </location>
</feature>
<dbReference type="InterPro" id="IPR041725">
    <property type="entry name" value="L-asparaginase_I"/>
</dbReference>
<dbReference type="Pfam" id="PF00710">
    <property type="entry name" value="Asparaginase"/>
    <property type="match status" value="1"/>
</dbReference>
<evidence type="ECO:0000256" key="8">
    <source>
        <dbReference type="PROSITE-ProRule" id="PRU10100"/>
    </source>
</evidence>
<dbReference type="PANTHER" id="PTHR11707">
    <property type="entry name" value="L-ASPARAGINASE"/>
    <property type="match status" value="1"/>
</dbReference>
<proteinExistence type="inferred from homology"/>
<organism evidence="11 12">
    <name type="scientific">Harryflintia acetispora</name>
    <dbReference type="NCBI Taxonomy" id="1849041"/>
    <lineage>
        <taxon>Bacteria</taxon>
        <taxon>Bacillati</taxon>
        <taxon>Bacillota</taxon>
        <taxon>Clostridia</taxon>
        <taxon>Eubacteriales</taxon>
        <taxon>Oscillospiraceae</taxon>
        <taxon>Harryflintia</taxon>
    </lineage>
</organism>
<dbReference type="PANTHER" id="PTHR11707:SF28">
    <property type="entry name" value="60 KDA LYSOPHOSPHOLIPASE"/>
    <property type="match status" value="1"/>
</dbReference>
<dbReference type="SFLD" id="SFLDS00057">
    <property type="entry name" value="Glutaminase/Asparaginase"/>
    <property type="match status" value="1"/>
</dbReference>
<evidence type="ECO:0000313" key="12">
    <source>
        <dbReference type="Proteomes" id="UP000294682"/>
    </source>
</evidence>
<dbReference type="FunFam" id="3.40.50.1170:FF:000001">
    <property type="entry name" value="L-asparaginase 2"/>
    <property type="match status" value="1"/>
</dbReference>
<dbReference type="CDD" id="cd08963">
    <property type="entry name" value="L-asparaginase_I"/>
    <property type="match status" value="1"/>
</dbReference>
<evidence type="ECO:0000256" key="6">
    <source>
        <dbReference type="PIRSR" id="PIRSR001220-2"/>
    </source>
</evidence>
<evidence type="ECO:0000256" key="4">
    <source>
        <dbReference type="ARBA" id="ARBA00049366"/>
    </source>
</evidence>
<dbReference type="Gene3D" id="3.40.50.40">
    <property type="match status" value="1"/>
</dbReference>
<name>A0A9X8UI45_9FIRM</name>
<comment type="caution">
    <text evidence="11">The sequence shown here is derived from an EMBL/GenBank/DDBJ whole genome shotgun (WGS) entry which is preliminary data.</text>
</comment>
<dbReference type="InterPro" id="IPR006033">
    <property type="entry name" value="AsnA_fam"/>
</dbReference>
<dbReference type="EMBL" id="SLUK01000008">
    <property type="protein sequence ID" value="TCL42776.1"/>
    <property type="molecule type" value="Genomic_DNA"/>
</dbReference>
<dbReference type="EC" id="3.5.1.1" evidence="2"/>
<comment type="catalytic activity">
    <reaction evidence="4">
        <text>L-asparagine + H2O = L-aspartate + NH4(+)</text>
        <dbReference type="Rhea" id="RHEA:21016"/>
        <dbReference type="ChEBI" id="CHEBI:15377"/>
        <dbReference type="ChEBI" id="CHEBI:28938"/>
        <dbReference type="ChEBI" id="CHEBI:29991"/>
        <dbReference type="ChEBI" id="CHEBI:58048"/>
        <dbReference type="EC" id="3.5.1.1"/>
    </reaction>
</comment>
<evidence type="ECO:0000259" key="10">
    <source>
        <dbReference type="Pfam" id="PF17763"/>
    </source>
</evidence>
<keyword evidence="3" id="KW-0378">Hydrolase</keyword>
<keyword evidence="12" id="KW-1185">Reference proteome</keyword>
<protein>
    <recommendedName>
        <fullName evidence="2">asparaginase</fullName>
        <ecNumber evidence="2">3.5.1.1</ecNumber>
    </recommendedName>
</protein>
<evidence type="ECO:0000256" key="2">
    <source>
        <dbReference type="ARBA" id="ARBA00012920"/>
    </source>
</evidence>
<dbReference type="InterPro" id="IPR027475">
    <property type="entry name" value="Asparaginase/glutaminase_AS2"/>
</dbReference>
<dbReference type="PRINTS" id="PR00139">
    <property type="entry name" value="ASNGLNASE"/>
</dbReference>
<dbReference type="InterPro" id="IPR020827">
    <property type="entry name" value="Asparaginase/glutaminase_AS1"/>
</dbReference>
<dbReference type="PROSITE" id="PS00144">
    <property type="entry name" value="ASN_GLN_ASE_1"/>
    <property type="match status" value="1"/>
</dbReference>
<feature type="domain" description="L-asparaginase N-terminal" evidence="9">
    <location>
        <begin position="3"/>
        <end position="181"/>
    </location>
</feature>
<feature type="domain" description="Asparaginase/glutaminase C-terminal" evidence="10">
    <location>
        <begin position="202"/>
        <end position="315"/>
    </location>
</feature>
<evidence type="ECO:0000313" key="11">
    <source>
        <dbReference type="EMBL" id="TCL42776.1"/>
    </source>
</evidence>
<dbReference type="Pfam" id="PF17763">
    <property type="entry name" value="Asparaginase_C"/>
    <property type="match status" value="1"/>
</dbReference>
<dbReference type="PROSITE" id="PS00917">
    <property type="entry name" value="ASN_GLN_ASE_2"/>
    <property type="match status" value="1"/>
</dbReference>
<feature type="active site" description="O-isoaspartyl threonine intermediate" evidence="5">
    <location>
        <position position="12"/>
    </location>
</feature>
<dbReference type="NCBIfam" id="TIGR00519">
    <property type="entry name" value="asnASE_I"/>
    <property type="match status" value="1"/>
</dbReference>
<evidence type="ECO:0000259" key="9">
    <source>
        <dbReference type="Pfam" id="PF00710"/>
    </source>
</evidence>
<dbReference type="InterPro" id="IPR027474">
    <property type="entry name" value="L-asparaginase_N"/>
</dbReference>
<dbReference type="InterPro" id="IPR006034">
    <property type="entry name" value="Asparaginase/glutaminase-like"/>
</dbReference>
<dbReference type="PIRSF" id="PIRSF001220">
    <property type="entry name" value="L-ASNase_gatD"/>
    <property type="match status" value="1"/>
</dbReference>
<feature type="binding site" evidence="6">
    <location>
        <position position="54"/>
    </location>
    <ligand>
        <name>substrate</name>
    </ligand>
</feature>
<dbReference type="AlphaFoldDB" id="A0A9X8UI45"/>
<evidence type="ECO:0000256" key="3">
    <source>
        <dbReference type="ARBA" id="ARBA00022801"/>
    </source>
</evidence>
<dbReference type="InterPro" id="IPR040919">
    <property type="entry name" value="Asparaginase_C"/>
</dbReference>
<gene>
    <name evidence="11" type="ORF">EDD78_10887</name>
</gene>
<evidence type="ECO:0000256" key="5">
    <source>
        <dbReference type="PIRSR" id="PIRSR001220-1"/>
    </source>
</evidence>
<dbReference type="Gene3D" id="3.40.50.1170">
    <property type="entry name" value="L-asparaginase, N-terminal domain"/>
    <property type="match status" value="1"/>
</dbReference>
<dbReference type="SUPFAM" id="SSF53774">
    <property type="entry name" value="Glutaminase/Asparaginase"/>
    <property type="match status" value="1"/>
</dbReference>
<dbReference type="SMART" id="SM00870">
    <property type="entry name" value="Asparaginase"/>
    <property type="match status" value="1"/>
</dbReference>
<dbReference type="Proteomes" id="UP000294682">
    <property type="component" value="Unassembled WGS sequence"/>
</dbReference>
<dbReference type="InterPro" id="IPR027473">
    <property type="entry name" value="L-asparaginase_C"/>
</dbReference>
<feature type="binding site" evidence="6">
    <location>
        <begin position="85"/>
        <end position="86"/>
    </location>
    <ligand>
        <name>substrate</name>
    </ligand>
</feature>
<dbReference type="GO" id="GO:0004067">
    <property type="term" value="F:asparaginase activity"/>
    <property type="evidence" value="ECO:0007669"/>
    <property type="project" value="UniProtKB-UniRule"/>
</dbReference>
<dbReference type="PROSITE" id="PS51732">
    <property type="entry name" value="ASN_GLN_ASE_3"/>
    <property type="match status" value="1"/>
</dbReference>
<sequence length="331" mass="36912">MKKILLIATGGTIASKKTQNGLAPQLSPQEMLRFLPDFGALCSVDCLQPLCLDSTNIRPEHWLLLASLVEQHYAAYDGFVICHGTDTLAYTSAALSYLLQRCQKPVILTGAQLPIDEEITDAKTNLLDSLRCACSDLQGVYLCFNGHVIVGTRARKTRSKSYNAFSSINFPDLATIRDGHIVRYIPAAQPEEPRFYHRLNTRVFLLKLIPGLPPEAFSAVGELCDGLILESYGVGGIPAQYLEALDRLIAAGKTVVMATQVPQEGSDLSVYEVGHLLKERYDLLETYDMTLESTVTKLMWVLGQTGDPQQVRRLFYRTVHYDILFHTRQEE</sequence>
<dbReference type="GO" id="GO:0006520">
    <property type="term" value="P:amino acid metabolic process"/>
    <property type="evidence" value="ECO:0007669"/>
    <property type="project" value="InterPro"/>
</dbReference>
<feature type="active site" evidence="7">
    <location>
        <position position="12"/>
    </location>
</feature>
<evidence type="ECO:0000256" key="7">
    <source>
        <dbReference type="PROSITE-ProRule" id="PRU10099"/>
    </source>
</evidence>
<evidence type="ECO:0000256" key="1">
    <source>
        <dbReference type="ARBA" id="ARBA00010518"/>
    </source>
</evidence>
<dbReference type="PIRSF" id="PIRSF500176">
    <property type="entry name" value="L_ASNase"/>
    <property type="match status" value="1"/>
</dbReference>